<dbReference type="Gene3D" id="3.40.50.1110">
    <property type="entry name" value="SGNH hydrolase"/>
    <property type="match status" value="1"/>
</dbReference>
<dbReference type="PANTHER" id="PTHR45648">
    <property type="entry name" value="GDSL LIPASE/ACYLHYDROLASE FAMILY PROTEIN (AFU_ORTHOLOGUE AFUA_4G14700)"/>
    <property type="match status" value="1"/>
</dbReference>
<dbReference type="EMBL" id="CAMGYJ010000006">
    <property type="protein sequence ID" value="CAI0436385.1"/>
    <property type="molecule type" value="Genomic_DNA"/>
</dbReference>
<keyword evidence="5" id="KW-1185">Reference proteome</keyword>
<sequence length="399" mass="44631">MASLAMASSLSASPFRLYMDYRRRWSLFMTTMVVAVAVMTSCSEGQMVPAAFVFGDSVVDVGNNNHLLFSIAKSNYPHYGVDFAYSEPTGRFSNGKIPSDLVAEKLGLPSPPPYLSIRHIWQNINKNVSELGFGFGFGSIPLTGLNFASAGCGVLKNTGSIFGVHISLEEQVDYYAKVYSTLLKLRGYDRTENIVSKALFLVVIGSNDMLNYYDSDSLREKFAPQDRSNQTASKLVEQLERLYAYGARRFALTGLPALGCAPARRLPVKNQECDNELNSMCDTYNRMLKPMLQLFKSKHKGVSYTYFDAYTFFLDVVNNASRYGFSETKAACCGVGKLEAEFLCTPFSDYCEDRNKYMFFDRIHPTEAMYRHVVDAIIDGPSKYVAPMNIRKLVSEHAS</sequence>
<dbReference type="CDD" id="cd01837">
    <property type="entry name" value="SGNH_plant_lipase_like"/>
    <property type="match status" value="1"/>
</dbReference>
<evidence type="ECO:0000256" key="2">
    <source>
        <dbReference type="ARBA" id="ARBA00022801"/>
    </source>
</evidence>
<accession>A0AAV0LQ16</accession>
<proteinExistence type="inferred from homology"/>
<comment type="caution">
    <text evidence="4">The sequence shown here is derived from an EMBL/GenBank/DDBJ whole genome shotgun (WGS) entry which is preliminary data.</text>
</comment>
<evidence type="ECO:0000256" key="3">
    <source>
        <dbReference type="ARBA" id="ARBA00022963"/>
    </source>
</evidence>
<dbReference type="InterPro" id="IPR001087">
    <property type="entry name" value="GDSL"/>
</dbReference>
<dbReference type="Pfam" id="PF00657">
    <property type="entry name" value="Lipase_GDSL"/>
    <property type="match status" value="1"/>
</dbReference>
<evidence type="ECO:0000313" key="5">
    <source>
        <dbReference type="Proteomes" id="UP001154282"/>
    </source>
</evidence>
<dbReference type="InterPro" id="IPR051058">
    <property type="entry name" value="GDSL_Est/Lipase"/>
</dbReference>
<dbReference type="GO" id="GO:0016788">
    <property type="term" value="F:hydrolase activity, acting on ester bonds"/>
    <property type="evidence" value="ECO:0007669"/>
    <property type="project" value="InterPro"/>
</dbReference>
<keyword evidence="3" id="KW-0442">Lipid degradation</keyword>
<organism evidence="4 5">
    <name type="scientific">Linum tenue</name>
    <dbReference type="NCBI Taxonomy" id="586396"/>
    <lineage>
        <taxon>Eukaryota</taxon>
        <taxon>Viridiplantae</taxon>
        <taxon>Streptophyta</taxon>
        <taxon>Embryophyta</taxon>
        <taxon>Tracheophyta</taxon>
        <taxon>Spermatophyta</taxon>
        <taxon>Magnoliopsida</taxon>
        <taxon>eudicotyledons</taxon>
        <taxon>Gunneridae</taxon>
        <taxon>Pentapetalae</taxon>
        <taxon>rosids</taxon>
        <taxon>fabids</taxon>
        <taxon>Malpighiales</taxon>
        <taxon>Linaceae</taxon>
        <taxon>Linum</taxon>
    </lineage>
</organism>
<dbReference type="SUPFAM" id="SSF52266">
    <property type="entry name" value="SGNH hydrolase"/>
    <property type="match status" value="1"/>
</dbReference>
<dbReference type="AlphaFoldDB" id="A0AAV0LQ16"/>
<evidence type="ECO:0008006" key="6">
    <source>
        <dbReference type="Google" id="ProtNLM"/>
    </source>
</evidence>
<name>A0AAV0LQ16_9ROSI</name>
<gene>
    <name evidence="4" type="ORF">LITE_LOCUS25067</name>
</gene>
<evidence type="ECO:0000256" key="1">
    <source>
        <dbReference type="ARBA" id="ARBA00008668"/>
    </source>
</evidence>
<dbReference type="GO" id="GO:0016042">
    <property type="term" value="P:lipid catabolic process"/>
    <property type="evidence" value="ECO:0007669"/>
    <property type="project" value="UniProtKB-KW"/>
</dbReference>
<dbReference type="InterPro" id="IPR035669">
    <property type="entry name" value="SGNH_plant_lipase-like"/>
</dbReference>
<keyword evidence="2" id="KW-0378">Hydrolase</keyword>
<dbReference type="PANTHER" id="PTHR45648:SF106">
    <property type="entry name" value="ANTHER-SPECIFIC PROLINE-RICH PROTEIN APG"/>
    <property type="match status" value="1"/>
</dbReference>
<dbReference type="Proteomes" id="UP001154282">
    <property type="component" value="Unassembled WGS sequence"/>
</dbReference>
<dbReference type="InterPro" id="IPR036514">
    <property type="entry name" value="SGNH_hydro_sf"/>
</dbReference>
<comment type="similarity">
    <text evidence="1">Belongs to the 'GDSL' lipolytic enzyme family.</text>
</comment>
<keyword evidence="3" id="KW-0443">Lipid metabolism</keyword>
<reference evidence="4" key="1">
    <citation type="submission" date="2022-08" db="EMBL/GenBank/DDBJ databases">
        <authorList>
            <person name="Gutierrez-Valencia J."/>
        </authorList>
    </citation>
    <scope>NUCLEOTIDE SEQUENCE</scope>
</reference>
<protein>
    <recommendedName>
        <fullName evidence="6">GDSL esterase/lipase</fullName>
    </recommendedName>
</protein>
<evidence type="ECO:0000313" key="4">
    <source>
        <dbReference type="EMBL" id="CAI0436385.1"/>
    </source>
</evidence>